<feature type="signal peptide" evidence="1">
    <location>
        <begin position="1"/>
        <end position="25"/>
    </location>
</feature>
<dbReference type="AlphaFoldDB" id="G9YUZ3"/>
<dbReference type="InterPro" id="IPR030678">
    <property type="entry name" value="Peptide/Ni-bd"/>
</dbReference>
<feature type="chain" id="PRO_5003529596" evidence="1">
    <location>
        <begin position="26"/>
        <end position="557"/>
    </location>
</feature>
<evidence type="ECO:0000256" key="1">
    <source>
        <dbReference type="SAM" id="SignalP"/>
    </source>
</evidence>
<protein>
    <submittedName>
        <fullName evidence="3">ABC transporter, substrate-binding protein, family 5</fullName>
    </submittedName>
</protein>
<proteinExistence type="predicted"/>
<comment type="caution">
    <text evidence="3">The sequence shown here is derived from an EMBL/GenBank/DDBJ whole genome shotgun (WGS) entry which is preliminary data.</text>
</comment>
<dbReference type="InterPro" id="IPR000914">
    <property type="entry name" value="SBP_5_dom"/>
</dbReference>
<dbReference type="PATRIC" id="fig|411475.3.peg.2893"/>
<dbReference type="PANTHER" id="PTHR30290">
    <property type="entry name" value="PERIPLASMIC BINDING COMPONENT OF ABC TRANSPORTER"/>
    <property type="match status" value="1"/>
</dbReference>
<dbReference type="GO" id="GO:0042597">
    <property type="term" value="C:periplasmic space"/>
    <property type="evidence" value="ECO:0007669"/>
    <property type="project" value="UniProtKB-ARBA"/>
</dbReference>
<gene>
    <name evidence="3" type="ORF">HMPREF0372_03358</name>
</gene>
<organism evidence="3 4">
    <name type="scientific">Flavonifractor plautii ATCC 29863</name>
    <dbReference type="NCBI Taxonomy" id="411475"/>
    <lineage>
        <taxon>Bacteria</taxon>
        <taxon>Bacillati</taxon>
        <taxon>Bacillota</taxon>
        <taxon>Clostridia</taxon>
        <taxon>Eubacteriales</taxon>
        <taxon>Oscillospiraceae</taxon>
        <taxon>Flavonifractor</taxon>
    </lineage>
</organism>
<dbReference type="Pfam" id="PF00496">
    <property type="entry name" value="SBP_bac_5"/>
    <property type="match status" value="1"/>
</dbReference>
<dbReference type="InterPro" id="IPR039424">
    <property type="entry name" value="SBP_5"/>
</dbReference>
<dbReference type="SUPFAM" id="SSF53850">
    <property type="entry name" value="Periplasmic binding protein-like II"/>
    <property type="match status" value="1"/>
</dbReference>
<sequence>MKKQVLSLLLSGALALNLFGCSAQPAEESAPQRSPAETAGSSSAGVVEELKIGTLTAPEVFNMSNDDSAFGRMNYTSFCAAPLLEFDANNMAQPYLMTSWEVSEDNCEIIATFAVDQGITWHDGEPLTMDDIIFSLDYLPNVAGHSHMQAIDEVEQLDETTLRIHFDSPSAFLFLNNCMSVWPIPKHIWEGIEDPEAYAEPDAAVGCGPYRFVRFDEEAQTMYYEAVGESYMGRPLTVQSVTVRTYDSSDALIMALRSGEVDAMYNYSTSISATQLNSITGVEGLDPGMSDKPGCYQLVFGFQAQPTDDLAFRQAVSKALDYELLAVSIGGKDAQVPGAGFIPPSNLGYDAELPRLAQDVEAAKTILDEAGYADTDGDGWRELPDGSAMEVLLTPQVTKTTQSLYLRMAEIIQSNLADVGVKVILDEESVRNSDHQTEVRRSLKYELYLGATSAGVAQYRTGFYYMIDTPEFPGWGSCNIPEYSEAYRAVFFSSSYDEYLENIKNMQELNAEQLFGISLCWEKCYFPYRTDRYEGWNNYPGRGVINNSTWYNLHPIA</sequence>
<feature type="domain" description="Solute-binding protein family 5" evidence="2">
    <location>
        <begin position="93"/>
        <end position="466"/>
    </location>
</feature>
<dbReference type="EMBL" id="AGCK01000274">
    <property type="protein sequence ID" value="EHM41345.1"/>
    <property type="molecule type" value="Genomic_DNA"/>
</dbReference>
<dbReference type="GeneID" id="63971892"/>
<dbReference type="RefSeq" id="WP_007493962.1">
    <property type="nucleotide sequence ID" value="NZ_JH417826.1"/>
</dbReference>
<reference evidence="3 4" key="1">
    <citation type="submission" date="2011-08" db="EMBL/GenBank/DDBJ databases">
        <authorList>
            <person name="Weinstock G."/>
            <person name="Sodergren E."/>
            <person name="Clifton S."/>
            <person name="Fulton L."/>
            <person name="Fulton B."/>
            <person name="Courtney L."/>
            <person name="Fronick C."/>
            <person name="Harrison M."/>
            <person name="Strong C."/>
            <person name="Farmer C."/>
            <person name="Delahaunty K."/>
            <person name="Markovic C."/>
            <person name="Hall O."/>
            <person name="Minx P."/>
            <person name="Tomlinson C."/>
            <person name="Mitreva M."/>
            <person name="Hou S."/>
            <person name="Chen J."/>
            <person name="Wollam A."/>
            <person name="Pepin K.H."/>
            <person name="Johnson M."/>
            <person name="Bhonagiri V."/>
            <person name="Zhang X."/>
            <person name="Suruliraj S."/>
            <person name="Warren W."/>
            <person name="Chinwalla A."/>
            <person name="Mardis E.R."/>
            <person name="Wilson R.K."/>
        </authorList>
    </citation>
    <scope>NUCLEOTIDE SEQUENCE [LARGE SCALE GENOMIC DNA]</scope>
    <source>
        <strain evidence="3 4">ATCC 29863</strain>
    </source>
</reference>
<dbReference type="GO" id="GO:1904680">
    <property type="term" value="F:peptide transmembrane transporter activity"/>
    <property type="evidence" value="ECO:0007669"/>
    <property type="project" value="TreeGrafter"/>
</dbReference>
<evidence type="ECO:0000313" key="3">
    <source>
        <dbReference type="EMBL" id="EHM41345.1"/>
    </source>
</evidence>
<evidence type="ECO:0000313" key="4">
    <source>
        <dbReference type="Proteomes" id="UP000004459"/>
    </source>
</evidence>
<accession>G9YUZ3</accession>
<dbReference type="Gene3D" id="3.10.105.10">
    <property type="entry name" value="Dipeptide-binding Protein, Domain 3"/>
    <property type="match status" value="1"/>
</dbReference>
<dbReference type="PIRSF" id="PIRSF002741">
    <property type="entry name" value="MppA"/>
    <property type="match status" value="1"/>
</dbReference>
<name>G9YUZ3_FLAPL</name>
<dbReference type="GO" id="GO:0015833">
    <property type="term" value="P:peptide transport"/>
    <property type="evidence" value="ECO:0007669"/>
    <property type="project" value="TreeGrafter"/>
</dbReference>
<dbReference type="Gene3D" id="3.40.190.10">
    <property type="entry name" value="Periplasmic binding protein-like II"/>
    <property type="match status" value="1"/>
</dbReference>
<dbReference type="HOGENOM" id="CLU_017028_8_7_9"/>
<dbReference type="GO" id="GO:0043190">
    <property type="term" value="C:ATP-binding cassette (ABC) transporter complex"/>
    <property type="evidence" value="ECO:0007669"/>
    <property type="project" value="InterPro"/>
</dbReference>
<keyword evidence="1" id="KW-0732">Signal</keyword>
<dbReference type="Proteomes" id="UP000004459">
    <property type="component" value="Unassembled WGS sequence"/>
</dbReference>
<evidence type="ECO:0000259" key="2">
    <source>
        <dbReference type="Pfam" id="PF00496"/>
    </source>
</evidence>